<feature type="compositionally biased region" description="Basic residues" evidence="1">
    <location>
        <begin position="29"/>
        <end position="39"/>
    </location>
</feature>
<gene>
    <name evidence="2" type="ORF">JMJ35_007907</name>
</gene>
<name>A0AA39QXF8_9LECA</name>
<reference evidence="2" key="1">
    <citation type="submission" date="2023-03" db="EMBL/GenBank/DDBJ databases">
        <title>Complete genome of Cladonia borealis.</title>
        <authorList>
            <person name="Park H."/>
        </authorList>
    </citation>
    <scope>NUCLEOTIDE SEQUENCE</scope>
    <source>
        <strain evidence="2">ANT050790</strain>
    </source>
</reference>
<feature type="compositionally biased region" description="Polar residues" evidence="1">
    <location>
        <begin position="65"/>
        <end position="74"/>
    </location>
</feature>
<organism evidence="2 3">
    <name type="scientific">Cladonia borealis</name>
    <dbReference type="NCBI Taxonomy" id="184061"/>
    <lineage>
        <taxon>Eukaryota</taxon>
        <taxon>Fungi</taxon>
        <taxon>Dikarya</taxon>
        <taxon>Ascomycota</taxon>
        <taxon>Pezizomycotina</taxon>
        <taxon>Lecanoromycetes</taxon>
        <taxon>OSLEUM clade</taxon>
        <taxon>Lecanoromycetidae</taxon>
        <taxon>Lecanorales</taxon>
        <taxon>Lecanorineae</taxon>
        <taxon>Cladoniaceae</taxon>
        <taxon>Cladonia</taxon>
    </lineage>
</organism>
<evidence type="ECO:0000313" key="3">
    <source>
        <dbReference type="Proteomes" id="UP001166286"/>
    </source>
</evidence>
<keyword evidence="3" id="KW-1185">Reference proteome</keyword>
<dbReference type="InterPro" id="IPR021833">
    <property type="entry name" value="DUF3425"/>
</dbReference>
<dbReference type="EMBL" id="JAFEKC020000018">
    <property type="protein sequence ID" value="KAK0509513.1"/>
    <property type="molecule type" value="Genomic_DNA"/>
</dbReference>
<dbReference type="PANTHER" id="PTHR38116">
    <property type="entry name" value="CHROMOSOME 7, WHOLE GENOME SHOTGUN SEQUENCE"/>
    <property type="match status" value="1"/>
</dbReference>
<accession>A0AA39QXF8</accession>
<evidence type="ECO:0000313" key="2">
    <source>
        <dbReference type="EMBL" id="KAK0509513.1"/>
    </source>
</evidence>
<protein>
    <recommendedName>
        <fullName evidence="4">BZIP domain-containing protein</fullName>
    </recommendedName>
</protein>
<proteinExistence type="predicted"/>
<feature type="region of interest" description="Disordered" evidence="1">
    <location>
        <begin position="29"/>
        <end position="87"/>
    </location>
</feature>
<dbReference type="Pfam" id="PF11905">
    <property type="entry name" value="DUF3425"/>
    <property type="match status" value="1"/>
</dbReference>
<sequence length="294" mass="33590">MDDLQVRLKFKKDDADDWTKVEDKALRKKLQNRLAKRKSRSDTPKPTKNTRERKRNKPEHRGDSQGPSETTSPEDQQDGITPVEPVSDAQALWRITQSLSKSRQRLDSIDLQVGAFFSTPGLSEHRFLCLTQYSLIRAFVQNANILAIEPSSLLNDDALSPWTLANPYPTEAPHDLAPTPVQLCTPHHPYLDIIAPRDLRDNILLTLLDDDLEEQLCYELHLSSFTIWGSQPWNAMAWEVTQTFATNWAWLMDEQTIRSSNFWRGERGEGPLVLPDLARPAMDDISGVMLEEFV</sequence>
<dbReference type="Proteomes" id="UP001166286">
    <property type="component" value="Unassembled WGS sequence"/>
</dbReference>
<evidence type="ECO:0000256" key="1">
    <source>
        <dbReference type="SAM" id="MobiDB-lite"/>
    </source>
</evidence>
<evidence type="ECO:0008006" key="4">
    <source>
        <dbReference type="Google" id="ProtNLM"/>
    </source>
</evidence>
<dbReference type="PANTHER" id="PTHR38116:SF9">
    <property type="entry name" value="BZIP DOMAIN-CONTAINING PROTEIN"/>
    <property type="match status" value="1"/>
</dbReference>
<comment type="caution">
    <text evidence="2">The sequence shown here is derived from an EMBL/GenBank/DDBJ whole genome shotgun (WGS) entry which is preliminary data.</text>
</comment>
<dbReference type="AlphaFoldDB" id="A0AA39QXF8"/>